<dbReference type="EMBL" id="MU839836">
    <property type="protein sequence ID" value="KAK1754219.1"/>
    <property type="molecule type" value="Genomic_DNA"/>
</dbReference>
<keyword evidence="2" id="KW-1185">Reference proteome</keyword>
<dbReference type="Proteomes" id="UP001239445">
    <property type="component" value="Unassembled WGS sequence"/>
</dbReference>
<organism evidence="1 2">
    <name type="scientific">Echria macrotheca</name>
    <dbReference type="NCBI Taxonomy" id="438768"/>
    <lineage>
        <taxon>Eukaryota</taxon>
        <taxon>Fungi</taxon>
        <taxon>Dikarya</taxon>
        <taxon>Ascomycota</taxon>
        <taxon>Pezizomycotina</taxon>
        <taxon>Sordariomycetes</taxon>
        <taxon>Sordariomycetidae</taxon>
        <taxon>Sordariales</taxon>
        <taxon>Schizotheciaceae</taxon>
        <taxon>Echria</taxon>
    </lineage>
</organism>
<accession>A0AAJ0BBE8</accession>
<dbReference type="AlphaFoldDB" id="A0AAJ0BBE8"/>
<gene>
    <name evidence="1" type="ORF">QBC47DRAFT_403605</name>
</gene>
<reference evidence="1" key="1">
    <citation type="submission" date="2023-06" db="EMBL/GenBank/DDBJ databases">
        <title>Genome-scale phylogeny and comparative genomics of the fungal order Sordariales.</title>
        <authorList>
            <consortium name="Lawrence Berkeley National Laboratory"/>
            <person name="Hensen N."/>
            <person name="Bonometti L."/>
            <person name="Westerberg I."/>
            <person name="Brannstrom I.O."/>
            <person name="Guillou S."/>
            <person name="Cros-Aarteil S."/>
            <person name="Calhoun S."/>
            <person name="Haridas S."/>
            <person name="Kuo A."/>
            <person name="Mondo S."/>
            <person name="Pangilinan J."/>
            <person name="Riley R."/>
            <person name="Labutti K."/>
            <person name="Andreopoulos B."/>
            <person name="Lipzen A."/>
            <person name="Chen C."/>
            <person name="Yanf M."/>
            <person name="Daum C."/>
            <person name="Ng V."/>
            <person name="Clum A."/>
            <person name="Steindorff A."/>
            <person name="Ohm R."/>
            <person name="Martin F."/>
            <person name="Silar P."/>
            <person name="Natvig D."/>
            <person name="Lalanne C."/>
            <person name="Gautier V."/>
            <person name="Ament-Velasquez S.L."/>
            <person name="Kruys A."/>
            <person name="Hutchinson M.I."/>
            <person name="Powell A.J."/>
            <person name="Barry K."/>
            <person name="Miller A.N."/>
            <person name="Grigoriev I.V."/>
            <person name="Debuchy R."/>
            <person name="Gladieux P."/>
            <person name="Thoren M.H."/>
            <person name="Johannesson H."/>
        </authorList>
    </citation>
    <scope>NUCLEOTIDE SEQUENCE</scope>
    <source>
        <strain evidence="1">PSN4</strain>
    </source>
</reference>
<sequence length="302" mass="33896">MIQTNSKEPEISDAVYREICNCVMIRRTITTGIEDLNQPGTIRYPRDQMPSFNVRTEILGYTGVRAQQVADITQRLLRALPIDPSDCEDGMRIIDGDRGPREEKSKGRINMGIHCLNTLLAQDWKTFVATMRPDGISKLSNQAVDELLSRMSWIKEYVKAPRRATKDARTDTHSGSAPILGAAYIEILQALGVDGGLGYLFALNCNDGRALPPLADRASMGRYCMSDSPAMWRTVELVLDNKDEGRKTLVLCHNQTIQQLITLILLKLSINALSVRRTHSMKRIRCMPDSTTWRTLVWTASS</sequence>
<proteinExistence type="predicted"/>
<comment type="caution">
    <text evidence="1">The sequence shown here is derived from an EMBL/GenBank/DDBJ whole genome shotgun (WGS) entry which is preliminary data.</text>
</comment>
<evidence type="ECO:0000313" key="1">
    <source>
        <dbReference type="EMBL" id="KAK1754219.1"/>
    </source>
</evidence>
<protein>
    <submittedName>
        <fullName evidence="1">Uncharacterized protein</fullName>
    </submittedName>
</protein>
<evidence type="ECO:0000313" key="2">
    <source>
        <dbReference type="Proteomes" id="UP001239445"/>
    </source>
</evidence>
<name>A0AAJ0BBE8_9PEZI</name>